<name>A0A0C9ND06_SPHPI</name>
<dbReference type="EMBL" id="BBJS01000031">
    <property type="protein sequence ID" value="GAN14182.1"/>
    <property type="molecule type" value="Genomic_DNA"/>
</dbReference>
<keyword evidence="3" id="KW-1185">Reference proteome</keyword>
<dbReference type="Proteomes" id="UP000032025">
    <property type="component" value="Unassembled WGS sequence"/>
</dbReference>
<comment type="caution">
    <text evidence="2">The sequence shown here is derived from an EMBL/GenBank/DDBJ whole genome shotgun (WGS) entry which is preliminary data.</text>
</comment>
<proteinExistence type="predicted"/>
<dbReference type="AlphaFoldDB" id="A0A0C9ND06"/>
<gene>
    <name evidence="2" type="ORF">SP6_31_00090</name>
</gene>
<organism evidence="2 3">
    <name type="scientific">Sphingomonas paucimobilis NBRC 13935</name>
    <dbReference type="NCBI Taxonomy" id="1219050"/>
    <lineage>
        <taxon>Bacteria</taxon>
        <taxon>Pseudomonadati</taxon>
        <taxon>Pseudomonadota</taxon>
        <taxon>Alphaproteobacteria</taxon>
        <taxon>Sphingomonadales</taxon>
        <taxon>Sphingomonadaceae</taxon>
        <taxon>Sphingomonas</taxon>
    </lineage>
</organism>
<protein>
    <submittedName>
        <fullName evidence="2">DNA, contig: SP631</fullName>
    </submittedName>
</protein>
<reference evidence="2 3" key="1">
    <citation type="submission" date="2014-08" db="EMBL/GenBank/DDBJ databases">
        <title>Whole genome shotgun sequence of Sphingomonas paucimobilis NBRC 13935.</title>
        <authorList>
            <person name="Hosoyama A."/>
            <person name="Hashimoto M."/>
            <person name="Hosoyama Y."/>
            <person name="Noguchi M."/>
            <person name="Uohara A."/>
            <person name="Ohji S."/>
            <person name="Katano-Makiyama Y."/>
            <person name="Ichikawa N."/>
            <person name="Kimura A."/>
            <person name="Yamazoe A."/>
            <person name="Fujita N."/>
        </authorList>
    </citation>
    <scope>NUCLEOTIDE SEQUENCE [LARGE SCALE GENOMIC DNA]</scope>
    <source>
        <strain evidence="2 3">NBRC 13935</strain>
    </source>
</reference>
<feature type="region of interest" description="Disordered" evidence="1">
    <location>
        <begin position="93"/>
        <end position="117"/>
    </location>
</feature>
<evidence type="ECO:0000256" key="1">
    <source>
        <dbReference type="SAM" id="MobiDB-lite"/>
    </source>
</evidence>
<sequence>MLVMVYLRVPNATDAAPVIIPIGAGGSQPPYAAGNTNISVQLAGAKQVIEVRPAFPLDLGAGVRPVDTTTPLMAISRRRSVITPASLAAFQTSSPAREVAGRGPDGGMSPLASGALRNPCQRRSVAFDFAQAERRLDAPP</sequence>
<accession>A0A0C9ND06</accession>
<evidence type="ECO:0000313" key="3">
    <source>
        <dbReference type="Proteomes" id="UP000032025"/>
    </source>
</evidence>
<evidence type="ECO:0000313" key="2">
    <source>
        <dbReference type="EMBL" id="GAN14182.1"/>
    </source>
</evidence>